<dbReference type="GO" id="GO:0005125">
    <property type="term" value="F:cytokine activity"/>
    <property type="evidence" value="ECO:0007669"/>
    <property type="project" value="TreeGrafter"/>
</dbReference>
<keyword evidence="7" id="KW-1015">Disulfide bond</keyword>
<feature type="compositionally biased region" description="Basic residues" evidence="9">
    <location>
        <begin position="420"/>
        <end position="449"/>
    </location>
</feature>
<sequence>MVDKISSSVSKEKKPDERPKKDEILYSSSMYSSSIHKPTTLGFGVRFSSQEDVYQSLPMPSSRLRSHMSLPNLGKAENMFDKPSASRQDDRPKIVELDEDRLNKHKTTINLSSENLSDWILASISRRPHFDDVGDTHPMDFLENIQYYISELKMTEDKQLPFIISCLEGVPLMWARCFKSEFKDVETFYTAFEQEFWGPDRQKAVLYDMKLGKYDESNPRASMSEYFLHKVSNYRHLSPPPSDLEIVYSLAAHFPTAVELELRLAPKPTLREAYHVLRRREGEGTREQAYVYAMSAAALTWSVARACAAGSLPACSCAAPPRAPPRPPRQAQITPAEPHARFKWGGCGDNFQWAERFAKQFLDAHEIDVREGKIENILEIETTTTELPTTTTTMEPTTMPPVVILVDDQPAPANTSVAPKTRKKGRRGRKRLPRSPRRGRPTRKRFRSRPRYEYEDRSSRYRNIEYRMAADDPRFDPQVDLRTRLERLRELIASANLMNGRFGRKVNQKHELL</sequence>
<evidence type="ECO:0000256" key="5">
    <source>
        <dbReference type="ARBA" id="ARBA00022530"/>
    </source>
</evidence>
<evidence type="ECO:0000256" key="6">
    <source>
        <dbReference type="ARBA" id="ARBA00022687"/>
    </source>
</evidence>
<keyword evidence="6 8" id="KW-0879">Wnt signaling pathway</keyword>
<dbReference type="AlphaFoldDB" id="A0A2A4K0B2"/>
<organism evidence="10">
    <name type="scientific">Heliothis virescens</name>
    <name type="common">Tobacco budworm moth</name>
    <dbReference type="NCBI Taxonomy" id="7102"/>
    <lineage>
        <taxon>Eukaryota</taxon>
        <taxon>Metazoa</taxon>
        <taxon>Ecdysozoa</taxon>
        <taxon>Arthropoda</taxon>
        <taxon>Hexapoda</taxon>
        <taxon>Insecta</taxon>
        <taxon>Pterygota</taxon>
        <taxon>Neoptera</taxon>
        <taxon>Endopterygota</taxon>
        <taxon>Lepidoptera</taxon>
        <taxon>Glossata</taxon>
        <taxon>Ditrysia</taxon>
        <taxon>Noctuoidea</taxon>
        <taxon>Noctuidae</taxon>
        <taxon>Heliothinae</taxon>
        <taxon>Heliothis</taxon>
    </lineage>
</organism>
<accession>A0A2A4K0B2</accession>
<dbReference type="PANTHER" id="PTHR12027">
    <property type="entry name" value="WNT RELATED"/>
    <property type="match status" value="1"/>
</dbReference>
<dbReference type="EMBL" id="NWSH01000353">
    <property type="protein sequence ID" value="PCG77110.1"/>
    <property type="molecule type" value="Genomic_DNA"/>
</dbReference>
<dbReference type="InterPro" id="IPR005817">
    <property type="entry name" value="Wnt"/>
</dbReference>
<feature type="compositionally biased region" description="Basic and acidic residues" evidence="9">
    <location>
        <begin position="10"/>
        <end position="24"/>
    </location>
</feature>
<keyword evidence="3 8" id="KW-0217">Developmental protein</keyword>
<evidence type="ECO:0000256" key="2">
    <source>
        <dbReference type="ARBA" id="ARBA00005683"/>
    </source>
</evidence>
<evidence type="ECO:0000256" key="9">
    <source>
        <dbReference type="SAM" id="MobiDB-lite"/>
    </source>
</evidence>
<comment type="subcellular location">
    <subcellularLocation>
        <location evidence="1 8">Secreted</location>
        <location evidence="1 8">Extracellular space</location>
        <location evidence="1 8">Extracellular matrix</location>
    </subcellularLocation>
</comment>
<evidence type="ECO:0000256" key="4">
    <source>
        <dbReference type="ARBA" id="ARBA00022525"/>
    </source>
</evidence>
<comment type="caution">
    <text evidence="10">The sequence shown here is derived from an EMBL/GenBank/DDBJ whole genome shotgun (WGS) entry which is preliminary data.</text>
</comment>
<proteinExistence type="inferred from homology"/>
<comment type="function">
    <text evidence="8">Ligand for members of the frizzled family of seven transmembrane receptors.</text>
</comment>
<feature type="region of interest" description="Disordered" evidence="9">
    <location>
        <begin position="1"/>
        <end position="27"/>
    </location>
</feature>
<gene>
    <name evidence="10" type="ORF">B5V51_8080</name>
</gene>
<name>A0A2A4K0B2_HELVI</name>
<comment type="similarity">
    <text evidence="2 8">Belongs to the Wnt family.</text>
</comment>
<feature type="region of interest" description="Disordered" evidence="9">
    <location>
        <begin position="408"/>
        <end position="454"/>
    </location>
</feature>
<dbReference type="PANTHER" id="PTHR12027:SF102">
    <property type="entry name" value="PROTEIN WNT"/>
    <property type="match status" value="1"/>
</dbReference>
<dbReference type="GO" id="GO:0005615">
    <property type="term" value="C:extracellular space"/>
    <property type="evidence" value="ECO:0007669"/>
    <property type="project" value="TreeGrafter"/>
</dbReference>
<dbReference type="GO" id="GO:0060070">
    <property type="term" value="P:canonical Wnt signaling pathway"/>
    <property type="evidence" value="ECO:0007669"/>
    <property type="project" value="TreeGrafter"/>
</dbReference>
<dbReference type="SMART" id="SM00097">
    <property type="entry name" value="WNT1"/>
    <property type="match status" value="1"/>
</dbReference>
<dbReference type="GO" id="GO:0030182">
    <property type="term" value="P:neuron differentiation"/>
    <property type="evidence" value="ECO:0007669"/>
    <property type="project" value="TreeGrafter"/>
</dbReference>
<evidence type="ECO:0000256" key="8">
    <source>
        <dbReference type="RuleBase" id="RU003500"/>
    </source>
</evidence>
<evidence type="ECO:0000256" key="1">
    <source>
        <dbReference type="ARBA" id="ARBA00004498"/>
    </source>
</evidence>
<evidence type="ECO:0000256" key="7">
    <source>
        <dbReference type="ARBA" id="ARBA00023157"/>
    </source>
</evidence>
<keyword evidence="4" id="KW-0964">Secreted</keyword>
<evidence type="ECO:0000256" key="3">
    <source>
        <dbReference type="ARBA" id="ARBA00022473"/>
    </source>
</evidence>
<dbReference type="PRINTS" id="PR01349">
    <property type="entry name" value="WNTPROTEIN"/>
</dbReference>
<dbReference type="Pfam" id="PF00110">
    <property type="entry name" value="wnt"/>
    <property type="match status" value="1"/>
</dbReference>
<keyword evidence="5" id="KW-0272">Extracellular matrix</keyword>
<evidence type="ECO:0000313" key="10">
    <source>
        <dbReference type="EMBL" id="PCG77110.1"/>
    </source>
</evidence>
<reference evidence="10" key="1">
    <citation type="submission" date="2017-09" db="EMBL/GenBank/DDBJ databases">
        <title>Contemporary evolution of a Lepidopteran species, Heliothis virescens, in response to modern agricultural practices.</title>
        <authorList>
            <person name="Fritz M.L."/>
            <person name="Deyonke A.M."/>
            <person name="Papanicolaou A."/>
            <person name="Micinski S."/>
            <person name="Westbrook J."/>
            <person name="Gould F."/>
        </authorList>
    </citation>
    <scope>NUCLEOTIDE SEQUENCE [LARGE SCALE GENOMIC DNA]</scope>
    <source>
        <strain evidence="10">HvINT-</strain>
        <tissue evidence="10">Whole body</tissue>
    </source>
</reference>
<dbReference type="GO" id="GO:0045165">
    <property type="term" value="P:cell fate commitment"/>
    <property type="evidence" value="ECO:0007669"/>
    <property type="project" value="TreeGrafter"/>
</dbReference>
<dbReference type="GO" id="GO:0005109">
    <property type="term" value="F:frizzled binding"/>
    <property type="evidence" value="ECO:0007669"/>
    <property type="project" value="TreeGrafter"/>
</dbReference>
<dbReference type="STRING" id="7102.A0A2A4K0B2"/>
<protein>
    <recommendedName>
        <fullName evidence="8">Protein Wnt</fullName>
    </recommendedName>
</protein>